<dbReference type="InterPro" id="IPR000445">
    <property type="entry name" value="HhH_motif"/>
</dbReference>
<dbReference type="CDD" id="cd00056">
    <property type="entry name" value="ENDO3c"/>
    <property type="match status" value="1"/>
</dbReference>
<evidence type="ECO:0000256" key="1">
    <source>
        <dbReference type="ARBA" id="ARBA00000843"/>
    </source>
</evidence>
<dbReference type="Pfam" id="PF00730">
    <property type="entry name" value="HhH-GPD"/>
    <property type="match status" value="1"/>
</dbReference>
<comment type="caution">
    <text evidence="16">The sequence shown here is derived from an EMBL/GenBank/DDBJ whole genome shotgun (WGS) entry which is preliminary data.</text>
</comment>
<accession>A0A841R3C8</accession>
<comment type="cofactor">
    <cofactor evidence="14">
        <name>[4Fe-4S] cluster</name>
        <dbReference type="ChEBI" id="CHEBI:49883"/>
    </cofactor>
    <text evidence="14">Binds 1 [4Fe-4S] cluster.</text>
</comment>
<keyword evidence="17" id="KW-1185">Reference proteome</keyword>
<comment type="catalytic activity">
    <reaction evidence="1 14">
        <text>Hydrolyzes free adenine bases from 7,8-dihydro-8-oxoguanine:adenine mismatched double-stranded DNA, leaving an apurinic site.</text>
        <dbReference type="EC" id="3.2.2.31"/>
    </reaction>
</comment>
<dbReference type="InterPro" id="IPR003651">
    <property type="entry name" value="Endonuclease3_FeS-loop_motif"/>
</dbReference>
<dbReference type="InterPro" id="IPR015797">
    <property type="entry name" value="NUDIX_hydrolase-like_dom_sf"/>
</dbReference>
<sequence length="343" mass="39527">MTTWVEKLLAWFKVNGRELPWREERTPYRTWVSEIMLQQTRVEAVRAYYTNWLEKFPTPETVAQASTEEVLHAWQGLGYYRRARLLQQAMQEVQAQYDGEIPSGRDELLALPGIGPYVMGAIRSLAFNEPEPAVDGNVLRVFARLYGIADNILDASAHREVTKLVAEVLPADRPQEFNEALMDFGALICIPRAPRCSLCPLREECVAYRTGQTDTLPVRRKKTQQQKWYAAVAVVARDGAFLLERRPEEGMLAGMWQFPQQLARTLTAAKEELFAQYPPQAKQWFWRHKHVFSHRIWELRAYRAAPPSTLAGDFRWVRPNEFVTLPMAGPHAKLAAYILDQDR</sequence>
<dbReference type="GO" id="GO:0032357">
    <property type="term" value="F:oxidized purine DNA binding"/>
    <property type="evidence" value="ECO:0007669"/>
    <property type="project" value="TreeGrafter"/>
</dbReference>
<dbReference type="InterPro" id="IPR005760">
    <property type="entry name" value="A/G_AdeGlyc_MutY"/>
</dbReference>
<evidence type="ECO:0000259" key="15">
    <source>
        <dbReference type="SMART" id="SM00478"/>
    </source>
</evidence>
<keyword evidence="10 14" id="KW-0408">Iron</keyword>
<keyword evidence="11" id="KW-0411">Iron-sulfur</keyword>
<evidence type="ECO:0000256" key="7">
    <source>
        <dbReference type="ARBA" id="ARBA00022723"/>
    </source>
</evidence>
<dbReference type="GO" id="GO:0051539">
    <property type="term" value="F:4 iron, 4 sulfur cluster binding"/>
    <property type="evidence" value="ECO:0007669"/>
    <property type="project" value="UniProtKB-UniRule"/>
</dbReference>
<dbReference type="RefSeq" id="WP_159823024.1">
    <property type="nucleotide sequence ID" value="NZ_CABWNB010000003.1"/>
</dbReference>
<comment type="function">
    <text evidence="2">Adenine glycosylase active on G-A mispairs. MutY also corrects error-prone DNA synthesis past GO lesions which are due to the oxidatively damaged form of guanine: 7,8-dihydro-8-oxoguanine (8-oxo-dGTP).</text>
</comment>
<organism evidence="16 17">
    <name type="scientific">Negativicoccus succinicivorans</name>
    <dbReference type="NCBI Taxonomy" id="620903"/>
    <lineage>
        <taxon>Bacteria</taxon>
        <taxon>Bacillati</taxon>
        <taxon>Bacillota</taxon>
        <taxon>Negativicutes</taxon>
        <taxon>Veillonellales</taxon>
        <taxon>Veillonellaceae</taxon>
        <taxon>Negativicoccus</taxon>
    </lineage>
</organism>
<dbReference type="SUPFAM" id="SSF55811">
    <property type="entry name" value="Nudix"/>
    <property type="match status" value="1"/>
</dbReference>
<dbReference type="SMART" id="SM00478">
    <property type="entry name" value="ENDO3c"/>
    <property type="match status" value="1"/>
</dbReference>
<dbReference type="Gene3D" id="1.10.1670.10">
    <property type="entry name" value="Helix-hairpin-Helix base-excision DNA repair enzymes (C-terminal)"/>
    <property type="match status" value="1"/>
</dbReference>
<keyword evidence="9 16" id="KW-0378">Hydrolase</keyword>
<evidence type="ECO:0000256" key="14">
    <source>
        <dbReference type="RuleBase" id="RU365096"/>
    </source>
</evidence>
<dbReference type="Pfam" id="PF00633">
    <property type="entry name" value="HHH"/>
    <property type="match status" value="1"/>
</dbReference>
<dbReference type="EC" id="3.2.2.31" evidence="4 14"/>
<evidence type="ECO:0000256" key="12">
    <source>
        <dbReference type="ARBA" id="ARBA00023204"/>
    </source>
</evidence>
<proteinExistence type="inferred from homology"/>
<dbReference type="GO" id="GO:0006298">
    <property type="term" value="P:mismatch repair"/>
    <property type="evidence" value="ECO:0007669"/>
    <property type="project" value="TreeGrafter"/>
</dbReference>
<dbReference type="PANTHER" id="PTHR42944">
    <property type="entry name" value="ADENINE DNA GLYCOSYLASE"/>
    <property type="match status" value="1"/>
</dbReference>
<keyword evidence="13 14" id="KW-0326">Glycosidase</keyword>
<dbReference type="FunFam" id="1.10.340.30:FF:000002">
    <property type="entry name" value="Adenine DNA glycosylase"/>
    <property type="match status" value="1"/>
</dbReference>
<keyword evidence="8 14" id="KW-0227">DNA damage</keyword>
<evidence type="ECO:0000256" key="10">
    <source>
        <dbReference type="ARBA" id="ARBA00023004"/>
    </source>
</evidence>
<dbReference type="SUPFAM" id="SSF48150">
    <property type="entry name" value="DNA-glycosylase"/>
    <property type="match status" value="1"/>
</dbReference>
<dbReference type="GeneID" id="93485862"/>
<evidence type="ECO:0000256" key="9">
    <source>
        <dbReference type="ARBA" id="ARBA00022801"/>
    </source>
</evidence>
<dbReference type="InterPro" id="IPR003265">
    <property type="entry name" value="HhH-GPD_domain"/>
</dbReference>
<evidence type="ECO:0000313" key="16">
    <source>
        <dbReference type="EMBL" id="MBB6477559.1"/>
    </source>
</evidence>
<dbReference type="InterPro" id="IPR011257">
    <property type="entry name" value="DNA_glycosylase"/>
</dbReference>
<evidence type="ECO:0000256" key="4">
    <source>
        <dbReference type="ARBA" id="ARBA00012045"/>
    </source>
</evidence>
<dbReference type="Gene3D" id="1.10.340.30">
    <property type="entry name" value="Hypothetical protein, domain 2"/>
    <property type="match status" value="1"/>
</dbReference>
<evidence type="ECO:0000256" key="2">
    <source>
        <dbReference type="ARBA" id="ARBA00002933"/>
    </source>
</evidence>
<evidence type="ECO:0000313" key="17">
    <source>
        <dbReference type="Proteomes" id="UP000591941"/>
    </source>
</evidence>
<keyword evidence="12" id="KW-0234">DNA repair</keyword>
<dbReference type="EMBL" id="JACHHI010000002">
    <property type="protein sequence ID" value="MBB6477559.1"/>
    <property type="molecule type" value="Genomic_DNA"/>
</dbReference>
<name>A0A841R3C8_9FIRM</name>
<evidence type="ECO:0000256" key="13">
    <source>
        <dbReference type="ARBA" id="ARBA00023295"/>
    </source>
</evidence>
<keyword evidence="7" id="KW-0479">Metal-binding</keyword>
<dbReference type="Proteomes" id="UP000591941">
    <property type="component" value="Unassembled WGS sequence"/>
</dbReference>
<dbReference type="Pfam" id="PF14815">
    <property type="entry name" value="NUDIX_4"/>
    <property type="match status" value="1"/>
</dbReference>
<protein>
    <recommendedName>
        <fullName evidence="5 14">Adenine DNA glycosylase</fullName>
        <ecNumber evidence="4 14">3.2.2.31</ecNumber>
    </recommendedName>
</protein>
<dbReference type="GO" id="GO:0035485">
    <property type="term" value="F:adenine/guanine mispair binding"/>
    <property type="evidence" value="ECO:0007669"/>
    <property type="project" value="TreeGrafter"/>
</dbReference>
<gene>
    <name evidence="16" type="ORF">HNR45_000589</name>
</gene>
<evidence type="ECO:0000256" key="6">
    <source>
        <dbReference type="ARBA" id="ARBA00022485"/>
    </source>
</evidence>
<evidence type="ECO:0000256" key="3">
    <source>
        <dbReference type="ARBA" id="ARBA00008343"/>
    </source>
</evidence>
<keyword evidence="6" id="KW-0004">4Fe-4S</keyword>
<dbReference type="Gene3D" id="3.90.79.10">
    <property type="entry name" value="Nucleoside Triphosphate Pyrophosphohydrolase"/>
    <property type="match status" value="1"/>
</dbReference>
<dbReference type="GO" id="GO:0006284">
    <property type="term" value="P:base-excision repair"/>
    <property type="evidence" value="ECO:0007669"/>
    <property type="project" value="UniProtKB-UniRule"/>
</dbReference>
<dbReference type="GO" id="GO:0000701">
    <property type="term" value="F:purine-specific mismatch base pair DNA N-glycosylase activity"/>
    <property type="evidence" value="ECO:0007669"/>
    <property type="project" value="UniProtKB-EC"/>
</dbReference>
<dbReference type="CDD" id="cd03431">
    <property type="entry name" value="NUDIX_DNA_Glycosylase_C-MutY"/>
    <property type="match status" value="1"/>
</dbReference>
<evidence type="ECO:0000256" key="11">
    <source>
        <dbReference type="ARBA" id="ARBA00023014"/>
    </source>
</evidence>
<comment type="similarity">
    <text evidence="3 14">Belongs to the Nth/MutY family.</text>
</comment>
<dbReference type="SMART" id="SM00525">
    <property type="entry name" value="FES"/>
    <property type="match status" value="1"/>
</dbReference>
<feature type="domain" description="HhH-GPD" evidence="15">
    <location>
        <begin position="36"/>
        <end position="187"/>
    </location>
</feature>
<dbReference type="InterPro" id="IPR023170">
    <property type="entry name" value="HhH_base_excis_C"/>
</dbReference>
<dbReference type="OrthoDB" id="9802365at2"/>
<dbReference type="InterPro" id="IPR029119">
    <property type="entry name" value="MutY_C"/>
</dbReference>
<dbReference type="InterPro" id="IPR044298">
    <property type="entry name" value="MIG/MutY"/>
</dbReference>
<dbReference type="GO" id="GO:0034039">
    <property type="term" value="F:8-oxo-7,8-dihydroguanine DNA N-glycosylase activity"/>
    <property type="evidence" value="ECO:0007669"/>
    <property type="project" value="TreeGrafter"/>
</dbReference>
<reference evidence="16 17" key="1">
    <citation type="submission" date="2020-08" db="EMBL/GenBank/DDBJ databases">
        <title>Genomic Encyclopedia of Type Strains, Phase IV (KMG-IV): sequencing the most valuable type-strain genomes for metagenomic binning, comparative biology and taxonomic classification.</title>
        <authorList>
            <person name="Goeker M."/>
        </authorList>
    </citation>
    <scope>NUCLEOTIDE SEQUENCE [LARGE SCALE GENOMIC DNA]</scope>
    <source>
        <strain evidence="16 17">DSM 21255</strain>
    </source>
</reference>
<dbReference type="AlphaFoldDB" id="A0A841R3C8"/>
<evidence type="ECO:0000256" key="5">
    <source>
        <dbReference type="ARBA" id="ARBA00022023"/>
    </source>
</evidence>
<evidence type="ECO:0000256" key="8">
    <source>
        <dbReference type="ARBA" id="ARBA00022763"/>
    </source>
</evidence>
<dbReference type="NCBIfam" id="TIGR01084">
    <property type="entry name" value="mutY"/>
    <property type="match status" value="1"/>
</dbReference>
<dbReference type="PANTHER" id="PTHR42944:SF1">
    <property type="entry name" value="ADENINE DNA GLYCOSYLASE"/>
    <property type="match status" value="1"/>
</dbReference>
<dbReference type="GO" id="GO:0046872">
    <property type="term" value="F:metal ion binding"/>
    <property type="evidence" value="ECO:0007669"/>
    <property type="project" value="UniProtKB-UniRule"/>
</dbReference>